<dbReference type="RefSeq" id="XP_008564220.1">
    <property type="nucleotide sequence ID" value="XM_008565998.1"/>
</dbReference>
<accession>A0ABM0Q779</accession>
<dbReference type="Proteomes" id="UP000694923">
    <property type="component" value="Unplaced"/>
</dbReference>
<sequence length="237" mass="24905">MDSFSPHPPSLHQQAPSVLQISLQIPSFAHGGPTSRLDDSSAPQPVSLIRGGPSPTHSAARQALEQPSHERVSPRTFSRDPASTRPRRGLKRADLRRRVPPHAPREHDSQSPDLHLCEVRPVGSGPASSFYSSGPRQPADPRASPAAALPASQSRASAPEAQTGQPEVREARAGIPTRSPPLRFSSSAFSTPSRASRSGPRRLPPHALRAPPPATSAVGGKVANSGACALRSPGKPV</sequence>
<dbReference type="GeneID" id="103585118"/>
<keyword evidence="2" id="KW-1185">Reference proteome</keyword>
<protein>
    <submittedName>
        <fullName evidence="3">Uncharacterized protein-like</fullName>
    </submittedName>
</protein>
<gene>
    <name evidence="3" type="primary">LOC103585118</name>
</gene>
<reference evidence="3" key="1">
    <citation type="submission" date="2025-08" db="UniProtKB">
        <authorList>
            <consortium name="RefSeq"/>
        </authorList>
    </citation>
    <scope>IDENTIFICATION</scope>
</reference>
<evidence type="ECO:0000313" key="2">
    <source>
        <dbReference type="Proteomes" id="UP000694923"/>
    </source>
</evidence>
<feature type="compositionally biased region" description="Low complexity" evidence="1">
    <location>
        <begin position="183"/>
        <end position="198"/>
    </location>
</feature>
<proteinExistence type="predicted"/>
<evidence type="ECO:0000256" key="1">
    <source>
        <dbReference type="SAM" id="MobiDB-lite"/>
    </source>
</evidence>
<feature type="compositionally biased region" description="Basic and acidic residues" evidence="1">
    <location>
        <begin position="91"/>
        <end position="118"/>
    </location>
</feature>
<feature type="compositionally biased region" description="Polar residues" evidence="1">
    <location>
        <begin position="11"/>
        <end position="25"/>
    </location>
</feature>
<evidence type="ECO:0000313" key="3">
    <source>
        <dbReference type="RefSeq" id="XP_008564220.1"/>
    </source>
</evidence>
<organism evidence="2 3">
    <name type="scientific">Galeopterus variegatus</name>
    <name type="common">Malayan flying lemur</name>
    <name type="synonym">Cynocephalus variegatus</name>
    <dbReference type="NCBI Taxonomy" id="482537"/>
    <lineage>
        <taxon>Eukaryota</taxon>
        <taxon>Metazoa</taxon>
        <taxon>Chordata</taxon>
        <taxon>Craniata</taxon>
        <taxon>Vertebrata</taxon>
        <taxon>Euteleostomi</taxon>
        <taxon>Mammalia</taxon>
        <taxon>Eutheria</taxon>
        <taxon>Euarchontoglires</taxon>
        <taxon>Dermoptera</taxon>
        <taxon>Cynocephalidae</taxon>
        <taxon>Galeopterus</taxon>
    </lineage>
</organism>
<name>A0ABM0Q779_GALVR</name>
<feature type="compositionally biased region" description="Low complexity" evidence="1">
    <location>
        <begin position="135"/>
        <end position="159"/>
    </location>
</feature>
<feature type="region of interest" description="Disordered" evidence="1">
    <location>
        <begin position="1"/>
        <end position="221"/>
    </location>
</feature>